<sequence>MSSIRPRASLLALSFFTACFAPEGSSPTTGTTTAPAGTTTTAADPTNEATTAPGTGTEPSTTGTTGTPTTTDPSTTSSTTADTTTGTTDATTSTATTDATTGTTTTDSTTATTLPEPECLADLDCPNDGGECKVPACIDGRCAHKDAPVGSLCNGFQDQCDAMGLCVDCVDNGGCGECCVCAGGLCIPN</sequence>
<dbReference type="PROSITE" id="PS51257">
    <property type="entry name" value="PROKAR_LIPOPROTEIN"/>
    <property type="match status" value="1"/>
</dbReference>
<proteinExistence type="predicted"/>
<keyword evidence="4" id="KW-1185">Reference proteome</keyword>
<reference evidence="3" key="1">
    <citation type="submission" date="2022-11" db="EMBL/GenBank/DDBJ databases">
        <title>Minimal conservation of predation-associated metabolite biosynthetic gene clusters underscores biosynthetic potential of Myxococcota including descriptions for ten novel species: Archangium lansinium sp. nov., Myxococcus landrumus sp. nov., Nannocystis bai.</title>
        <authorList>
            <person name="Ahearne A."/>
            <person name="Stevens C."/>
            <person name="Phillips K."/>
        </authorList>
    </citation>
    <scope>NUCLEOTIDE SEQUENCE</scope>
    <source>
        <strain evidence="3">Na p29</strain>
    </source>
</reference>
<name>A0A9X3IYC8_9BACT</name>
<evidence type="ECO:0000313" key="3">
    <source>
        <dbReference type="EMBL" id="MCY1009402.1"/>
    </source>
</evidence>
<keyword evidence="2" id="KW-0732">Signal</keyword>
<evidence type="ECO:0000313" key="4">
    <source>
        <dbReference type="Proteomes" id="UP001150924"/>
    </source>
</evidence>
<comment type="caution">
    <text evidence="3">The sequence shown here is derived from an EMBL/GenBank/DDBJ whole genome shotgun (WGS) entry which is preliminary data.</text>
</comment>
<dbReference type="AlphaFoldDB" id="A0A9X3IYC8"/>
<accession>A0A9X3IYC8</accession>
<protein>
    <submittedName>
        <fullName evidence="3">Uncharacterized protein</fullName>
    </submittedName>
</protein>
<evidence type="ECO:0000256" key="1">
    <source>
        <dbReference type="SAM" id="MobiDB-lite"/>
    </source>
</evidence>
<dbReference type="Proteomes" id="UP001150924">
    <property type="component" value="Unassembled WGS sequence"/>
</dbReference>
<dbReference type="RefSeq" id="WP_267772068.1">
    <property type="nucleotide sequence ID" value="NZ_JAPNKE010000002.1"/>
</dbReference>
<gene>
    <name evidence="3" type="ORF">OV079_28340</name>
</gene>
<feature type="signal peptide" evidence="2">
    <location>
        <begin position="1"/>
        <end position="21"/>
    </location>
</feature>
<dbReference type="EMBL" id="JAPNKE010000002">
    <property type="protein sequence ID" value="MCY1009402.1"/>
    <property type="molecule type" value="Genomic_DNA"/>
</dbReference>
<evidence type="ECO:0000256" key="2">
    <source>
        <dbReference type="SAM" id="SignalP"/>
    </source>
</evidence>
<feature type="chain" id="PRO_5040986438" evidence="2">
    <location>
        <begin position="22"/>
        <end position="189"/>
    </location>
</feature>
<feature type="region of interest" description="Disordered" evidence="1">
    <location>
        <begin position="22"/>
        <end position="113"/>
    </location>
</feature>
<organism evidence="3 4">
    <name type="scientific">Nannocystis pusilla</name>
    <dbReference type="NCBI Taxonomy" id="889268"/>
    <lineage>
        <taxon>Bacteria</taxon>
        <taxon>Pseudomonadati</taxon>
        <taxon>Myxococcota</taxon>
        <taxon>Polyangia</taxon>
        <taxon>Nannocystales</taxon>
        <taxon>Nannocystaceae</taxon>
        <taxon>Nannocystis</taxon>
    </lineage>
</organism>